<dbReference type="AlphaFoldDB" id="K6V2Y8"/>
<organism evidence="1 2">
    <name type="scientific">Plasmodium cynomolgi (strain B)</name>
    <dbReference type="NCBI Taxonomy" id="1120755"/>
    <lineage>
        <taxon>Eukaryota</taxon>
        <taxon>Sar</taxon>
        <taxon>Alveolata</taxon>
        <taxon>Apicomplexa</taxon>
        <taxon>Aconoidasida</taxon>
        <taxon>Haemosporida</taxon>
        <taxon>Plasmodiidae</taxon>
        <taxon>Plasmodium</taxon>
        <taxon>Plasmodium (Plasmodium)</taxon>
    </lineage>
</organism>
<reference evidence="1 2" key="1">
    <citation type="journal article" date="2012" name="Nat. Genet.">
        <title>Plasmodium cynomolgi genome sequences provide insight into Plasmodium vivax and the monkey malaria clade.</title>
        <authorList>
            <person name="Tachibana S."/>
            <person name="Sullivan S.A."/>
            <person name="Kawai S."/>
            <person name="Nakamura S."/>
            <person name="Kim H.R."/>
            <person name="Goto N."/>
            <person name="Arisue N."/>
            <person name="Palacpac N.M.Q."/>
            <person name="Honma H."/>
            <person name="Yagi M."/>
            <person name="Tougan T."/>
            <person name="Katakai Y."/>
            <person name="Kaneko O."/>
            <person name="Mita T."/>
            <person name="Kita K."/>
            <person name="Yasutomi Y."/>
            <person name="Sutton P.L."/>
            <person name="Shakhbatyan R."/>
            <person name="Horii T."/>
            <person name="Yasunaga T."/>
            <person name="Barnwell J.W."/>
            <person name="Escalante A.A."/>
            <person name="Carlton J.M."/>
            <person name="Tanabe K."/>
        </authorList>
    </citation>
    <scope>NUCLEOTIDE SEQUENCE [LARGE SCALE GENOMIC DNA]</scope>
    <source>
        <strain evidence="1 2">B</strain>
    </source>
</reference>
<dbReference type="KEGG" id="pcy:PCYB_004290"/>
<dbReference type="RefSeq" id="XP_004227898.1">
    <property type="nucleotide sequence ID" value="XM_004227850.1"/>
</dbReference>
<sequence>MEYLKLSQTFIRDIFTETQDLIKVYNNKIVCPTSYTEKLKEPQKIIKLLYLHDNIEIILETLKNTGGNDYCSCEKYINECVNIYKFMKNQYCTKITDKDINRETCSHLDMFDNSYSKVLLSTLQLHDKLPSLESIHDEYVGVCKTAQINPNPISTLQNNPDTSQESIVKTSVGTMAGVSSVLALLYKVNIRFYILHLLVDGYILD</sequence>
<keyword evidence="2" id="KW-1185">Reference proteome</keyword>
<dbReference type="PhylomeDB" id="K6V2Y8"/>
<evidence type="ECO:0000313" key="1">
    <source>
        <dbReference type="EMBL" id="GAB69680.1"/>
    </source>
</evidence>
<name>K6V2Y8_PLACD</name>
<evidence type="ECO:0000313" key="2">
    <source>
        <dbReference type="Proteomes" id="UP000006319"/>
    </source>
</evidence>
<gene>
    <name evidence="1" type="ORF">PCYB_004290</name>
</gene>
<proteinExistence type="predicted"/>
<accession>K6V2Y8</accession>
<dbReference type="VEuPathDB" id="PlasmoDB:PCYB_004290"/>
<protein>
    <submittedName>
        <fullName evidence="1">Uncharacterized protein</fullName>
    </submittedName>
</protein>
<dbReference type="Proteomes" id="UP000006319">
    <property type="component" value="Unassembled WGS sequence"/>
</dbReference>
<dbReference type="EMBL" id="DF157583">
    <property type="protein sequence ID" value="GAB69680.1"/>
    <property type="molecule type" value="Genomic_DNA"/>
</dbReference>
<dbReference type="GeneID" id="14696222"/>
<dbReference type="OrthoDB" id="383311at2759"/>